<reference evidence="3 4" key="1">
    <citation type="journal article" date="2019" name="Genome Biol. Evol.">
        <title>Insights into the evolution of the New World diploid cottons (Gossypium, subgenus Houzingenia) based on genome sequencing.</title>
        <authorList>
            <person name="Grover C.E."/>
            <person name="Arick M.A. 2nd"/>
            <person name="Thrash A."/>
            <person name="Conover J.L."/>
            <person name="Sanders W.S."/>
            <person name="Peterson D.G."/>
            <person name="Frelichowski J.E."/>
            <person name="Scheffler J.A."/>
            <person name="Scheffler B.E."/>
            <person name="Wendel J.F."/>
        </authorList>
    </citation>
    <scope>NUCLEOTIDE SEQUENCE [LARGE SCALE GENOMIC DNA]</scope>
    <source>
        <strain evidence="3">157</strain>
        <tissue evidence="3">Leaf</tissue>
    </source>
</reference>
<dbReference type="PANTHER" id="PTHR47074:SF61">
    <property type="entry name" value="RNASE H TYPE-1 DOMAIN-CONTAINING PROTEIN"/>
    <property type="match status" value="1"/>
</dbReference>
<dbReference type="AlphaFoldDB" id="A0A7J8LYL3"/>
<dbReference type="PANTHER" id="PTHR47074">
    <property type="entry name" value="BNAC02G40300D PROTEIN"/>
    <property type="match status" value="1"/>
</dbReference>
<dbReference type="Pfam" id="PF13456">
    <property type="entry name" value="RVT_3"/>
    <property type="match status" value="1"/>
</dbReference>
<comment type="caution">
    <text evidence="3">The sequence shown here is derived from an EMBL/GenBank/DDBJ whole genome shotgun (WGS) entry which is preliminary data.</text>
</comment>
<feature type="transmembrane region" description="Helical" evidence="1">
    <location>
        <begin position="40"/>
        <end position="67"/>
    </location>
</feature>
<evidence type="ECO:0000256" key="1">
    <source>
        <dbReference type="SAM" id="Phobius"/>
    </source>
</evidence>
<feature type="domain" description="RNase H type-1" evidence="2">
    <location>
        <begin position="41"/>
        <end position="137"/>
    </location>
</feature>
<evidence type="ECO:0000313" key="3">
    <source>
        <dbReference type="EMBL" id="MBA0557547.1"/>
    </source>
</evidence>
<dbReference type="GO" id="GO:0003676">
    <property type="term" value="F:nucleic acid binding"/>
    <property type="evidence" value="ECO:0007669"/>
    <property type="project" value="InterPro"/>
</dbReference>
<keyword evidence="1" id="KW-0812">Transmembrane</keyword>
<proteinExistence type="predicted"/>
<dbReference type="InterPro" id="IPR052929">
    <property type="entry name" value="RNase_H-like_EbsB-rel"/>
</dbReference>
<evidence type="ECO:0000313" key="4">
    <source>
        <dbReference type="Proteomes" id="UP000593572"/>
    </source>
</evidence>
<keyword evidence="4" id="KW-1185">Reference proteome</keyword>
<organism evidence="3 4">
    <name type="scientific">Gossypium lobatum</name>
    <dbReference type="NCBI Taxonomy" id="34289"/>
    <lineage>
        <taxon>Eukaryota</taxon>
        <taxon>Viridiplantae</taxon>
        <taxon>Streptophyta</taxon>
        <taxon>Embryophyta</taxon>
        <taxon>Tracheophyta</taxon>
        <taxon>Spermatophyta</taxon>
        <taxon>Magnoliopsida</taxon>
        <taxon>eudicotyledons</taxon>
        <taxon>Gunneridae</taxon>
        <taxon>Pentapetalae</taxon>
        <taxon>rosids</taxon>
        <taxon>malvids</taxon>
        <taxon>Malvales</taxon>
        <taxon>Malvaceae</taxon>
        <taxon>Malvoideae</taxon>
        <taxon>Gossypium</taxon>
    </lineage>
</organism>
<dbReference type="InterPro" id="IPR036397">
    <property type="entry name" value="RNaseH_sf"/>
</dbReference>
<keyword evidence="1" id="KW-0472">Membrane</keyword>
<gene>
    <name evidence="3" type="ORF">Golob_014610</name>
</gene>
<accession>A0A7J8LYL3</accession>
<sequence>MFGWPFTMDALLMMHSGVLRIGFPGCLIVTLCIKRIEIAMVFWALCRVTLPVSLVFVVETLAVLHMLRFVVDLGFQFVVLECDARTIVQMLQAESDDFFEISSLIWEVKGLSQLFLECRFAFLERSRNRTAYAVAEEGMSRLKDRF</sequence>
<feature type="transmembrane region" description="Helical" evidence="1">
    <location>
        <begin position="12"/>
        <end position="33"/>
    </location>
</feature>
<dbReference type="Proteomes" id="UP000593572">
    <property type="component" value="Unassembled WGS sequence"/>
</dbReference>
<name>A0A7J8LYL3_9ROSI</name>
<dbReference type="Gene3D" id="3.30.420.10">
    <property type="entry name" value="Ribonuclease H-like superfamily/Ribonuclease H"/>
    <property type="match status" value="1"/>
</dbReference>
<keyword evidence="1" id="KW-1133">Transmembrane helix</keyword>
<dbReference type="GO" id="GO:0004523">
    <property type="term" value="F:RNA-DNA hybrid ribonuclease activity"/>
    <property type="evidence" value="ECO:0007669"/>
    <property type="project" value="InterPro"/>
</dbReference>
<dbReference type="EMBL" id="JABEZX010000006">
    <property type="protein sequence ID" value="MBA0557547.1"/>
    <property type="molecule type" value="Genomic_DNA"/>
</dbReference>
<evidence type="ECO:0000259" key="2">
    <source>
        <dbReference type="Pfam" id="PF13456"/>
    </source>
</evidence>
<dbReference type="InterPro" id="IPR002156">
    <property type="entry name" value="RNaseH_domain"/>
</dbReference>
<protein>
    <recommendedName>
        <fullName evidence="2">RNase H type-1 domain-containing protein</fullName>
    </recommendedName>
</protein>